<evidence type="ECO:0000313" key="1">
    <source>
        <dbReference type="EMBL" id="KAK5692430.1"/>
    </source>
</evidence>
<organism evidence="1 2">
    <name type="scientific">Elasticomyces elasticus</name>
    <dbReference type="NCBI Taxonomy" id="574655"/>
    <lineage>
        <taxon>Eukaryota</taxon>
        <taxon>Fungi</taxon>
        <taxon>Dikarya</taxon>
        <taxon>Ascomycota</taxon>
        <taxon>Pezizomycotina</taxon>
        <taxon>Dothideomycetes</taxon>
        <taxon>Dothideomycetidae</taxon>
        <taxon>Mycosphaerellales</taxon>
        <taxon>Teratosphaeriaceae</taxon>
        <taxon>Elasticomyces</taxon>
    </lineage>
</organism>
<reference evidence="1" key="1">
    <citation type="submission" date="2023-08" db="EMBL/GenBank/DDBJ databases">
        <title>Black Yeasts Isolated from many extreme environments.</title>
        <authorList>
            <person name="Coleine C."/>
            <person name="Stajich J.E."/>
            <person name="Selbmann L."/>
        </authorList>
    </citation>
    <scope>NUCLEOTIDE SEQUENCE</scope>
    <source>
        <strain evidence="1">CCFEE 5810</strain>
    </source>
</reference>
<evidence type="ECO:0000313" key="2">
    <source>
        <dbReference type="Proteomes" id="UP001310594"/>
    </source>
</evidence>
<dbReference type="AlphaFoldDB" id="A0AAN7ZW68"/>
<dbReference type="Proteomes" id="UP001310594">
    <property type="component" value="Unassembled WGS sequence"/>
</dbReference>
<comment type="caution">
    <text evidence="1">The sequence shown here is derived from an EMBL/GenBank/DDBJ whole genome shotgun (WGS) entry which is preliminary data.</text>
</comment>
<sequence length="385" mass="43805">MPANFAARYQFGTSGPGYCSESFQVWPCEQRHLAELHRLGCHYPERHEWESPTAAQEIEDIAEELRHWNDDNPYYHPLPDKMAHLRHVSKHAKEHSACRVSYNVKAYEHELERHRQEQDLVAILRTNRLADELVLRILAEVAIIVLPELYLTDPGTLPSTAEKLLGPVAADFSPVMEDAILENIPIRLYVWCDWTDLENPTANLGDFAYTFKHKIRTLVLRTGIMPGQLPYTHGGIDHLLRMMPSLATLLPQLHELRVAIRADGHLRWRGKALAAPFDGTLTYRGVLEKLVAAIQAARPGRRQLLQVHFSCERNDRGTHVVIIDDHTSQEIIEFATAPARPPYVKPRVTVSSEQQAAPGRITAPLRARTTPGHYNQLLKRWQASV</sequence>
<protein>
    <submittedName>
        <fullName evidence="1">Uncharacterized protein</fullName>
    </submittedName>
</protein>
<dbReference type="EMBL" id="JAVRQU010000019">
    <property type="protein sequence ID" value="KAK5692430.1"/>
    <property type="molecule type" value="Genomic_DNA"/>
</dbReference>
<name>A0AAN7ZW68_9PEZI</name>
<proteinExistence type="predicted"/>
<accession>A0AAN7ZW68</accession>
<gene>
    <name evidence="1" type="ORF">LTR97_010738</name>
</gene>